<comment type="caution">
    <text evidence="1">The sequence shown here is derived from an EMBL/GenBank/DDBJ whole genome shotgun (WGS) entry which is preliminary data.</text>
</comment>
<protein>
    <submittedName>
        <fullName evidence="1">Uncharacterized protein</fullName>
    </submittedName>
</protein>
<dbReference type="EMBL" id="JAAQPF010001268">
    <property type="protein sequence ID" value="KAF5690534.1"/>
    <property type="molecule type" value="Genomic_DNA"/>
</dbReference>
<evidence type="ECO:0000313" key="2">
    <source>
        <dbReference type="Proteomes" id="UP000532311"/>
    </source>
</evidence>
<dbReference type="AlphaFoldDB" id="A0A8H5UHE3"/>
<keyword evidence="2" id="KW-1185">Reference proteome</keyword>
<evidence type="ECO:0000313" key="1">
    <source>
        <dbReference type="EMBL" id="KAF5690534.1"/>
    </source>
</evidence>
<reference evidence="1 2" key="1">
    <citation type="submission" date="2020-05" db="EMBL/GenBank/DDBJ databases">
        <title>Identification and distribution of gene clusters putatively required for synthesis of sphingolipid metabolism inhibitors in phylogenetically diverse species of the filamentous fungus Fusarium.</title>
        <authorList>
            <person name="Kim H.-S."/>
            <person name="Busman M."/>
            <person name="Brown D.W."/>
            <person name="Divon H."/>
            <person name="Uhlig S."/>
            <person name="Proctor R.H."/>
        </authorList>
    </citation>
    <scope>NUCLEOTIDE SEQUENCE [LARGE SCALE GENOMIC DNA]</scope>
    <source>
        <strain evidence="1 2">NRRL 26131</strain>
    </source>
</reference>
<accession>A0A8H5UHE3</accession>
<proteinExistence type="predicted"/>
<dbReference type="Proteomes" id="UP000532311">
    <property type="component" value="Unassembled WGS sequence"/>
</dbReference>
<gene>
    <name evidence="1" type="ORF">FGLOB1_14650</name>
</gene>
<name>A0A8H5UHE3_9HYPO</name>
<sequence length="116" mass="12970">MPEPLAPLEPEVLNTKKAGVASRTSKSKQLHLMKILLQSLRLRKKTTPSSGKKRKAELSLDEEIAVYKADLNDTVEHASFENDRLPSCNVMRTKLNKLFDSGVMTKAEFCRATIAN</sequence>
<organism evidence="1 2">
    <name type="scientific">Fusarium globosum</name>
    <dbReference type="NCBI Taxonomy" id="78864"/>
    <lineage>
        <taxon>Eukaryota</taxon>
        <taxon>Fungi</taxon>
        <taxon>Dikarya</taxon>
        <taxon>Ascomycota</taxon>
        <taxon>Pezizomycotina</taxon>
        <taxon>Sordariomycetes</taxon>
        <taxon>Hypocreomycetidae</taxon>
        <taxon>Hypocreales</taxon>
        <taxon>Nectriaceae</taxon>
        <taxon>Fusarium</taxon>
        <taxon>Fusarium fujikuroi species complex</taxon>
    </lineage>
</organism>